<name>A0A841J9A4_9SPHI</name>
<evidence type="ECO:0000313" key="2">
    <source>
        <dbReference type="Proteomes" id="UP000548326"/>
    </source>
</evidence>
<dbReference type="RefSeq" id="WP_183585133.1">
    <property type="nucleotide sequence ID" value="NZ_JACHCA010000001.1"/>
</dbReference>
<dbReference type="AlphaFoldDB" id="A0A841J9A4"/>
<evidence type="ECO:0000313" key="1">
    <source>
        <dbReference type="EMBL" id="MBB6126166.1"/>
    </source>
</evidence>
<dbReference type="Proteomes" id="UP000548326">
    <property type="component" value="Unassembled WGS sequence"/>
</dbReference>
<dbReference type="Gene3D" id="1.25.40.390">
    <property type="match status" value="1"/>
</dbReference>
<sequence>MKARNITGLFLLILSMAQLSCKKFDDLRKDPSAIVNAPPKLVFTGLLLDLVQSEGPWGQDQRNNQFMVLNEPYYGGQYYDWITGSYSNYTYLQNVGRLEIEAQKNGATAAPYMALAKFFRAYFFVNLTTMFGDVPMSEALNGATSKIFTPKYDSQHDVYMQCLKLLDDANTQIAPLVKSNTIVDGDFFYGGDLSKWQKLINSFRLRVLISLSKRADDAPDLNIKQQFANIINNPAQYPLILTNADNFQLVYNTSDVSNNYPLWPSNGVVLYKDLRNTLGATYVDIIKKTKDPRIFVIALPTDSAKASGDPNYATEFTSFRGAKTGDLQSTQKTQSIAGLLSEINFYYWEASPTGIPYVYTGASETNFSIAEAINRGWVSGDASTYYNQGISESMKFYGVAGAAISTFQTQNPYAGNTPTGLTQILEQKYVAFFENSGKEAYYNNRRTGVPKFDVGPQNANNNLIPTRWAYPTGEYTTNTVNVKAAIQSQFSGADTQNGVTWQVK</sequence>
<protein>
    <recommendedName>
        <fullName evidence="3">Starch-binding associating with outer membrane</fullName>
    </recommendedName>
</protein>
<comment type="caution">
    <text evidence="1">The sequence shown here is derived from an EMBL/GenBank/DDBJ whole genome shotgun (WGS) entry which is preliminary data.</text>
</comment>
<dbReference type="SUPFAM" id="SSF48452">
    <property type="entry name" value="TPR-like"/>
    <property type="match status" value="1"/>
</dbReference>
<dbReference type="EMBL" id="JACHCA010000001">
    <property type="protein sequence ID" value="MBB6126166.1"/>
    <property type="molecule type" value="Genomic_DNA"/>
</dbReference>
<dbReference type="InterPro" id="IPR011990">
    <property type="entry name" value="TPR-like_helical_dom_sf"/>
</dbReference>
<evidence type="ECO:0008006" key="3">
    <source>
        <dbReference type="Google" id="ProtNLM"/>
    </source>
</evidence>
<organism evidence="1 2">
    <name type="scientific">Mucilaginibacter lappiensis</name>
    <dbReference type="NCBI Taxonomy" id="354630"/>
    <lineage>
        <taxon>Bacteria</taxon>
        <taxon>Pseudomonadati</taxon>
        <taxon>Bacteroidota</taxon>
        <taxon>Sphingobacteriia</taxon>
        <taxon>Sphingobacteriales</taxon>
        <taxon>Sphingobacteriaceae</taxon>
        <taxon>Mucilaginibacter</taxon>
    </lineage>
</organism>
<reference evidence="1 2" key="1">
    <citation type="submission" date="2020-08" db="EMBL/GenBank/DDBJ databases">
        <title>Genomic Encyclopedia of Type Strains, Phase IV (KMG-V): Genome sequencing to study the core and pangenomes of soil and plant-associated prokaryotes.</title>
        <authorList>
            <person name="Whitman W."/>
        </authorList>
    </citation>
    <scope>NUCLEOTIDE SEQUENCE [LARGE SCALE GENOMIC DNA]</scope>
    <source>
        <strain evidence="1 2">MP601</strain>
    </source>
</reference>
<dbReference type="Pfam" id="PF12771">
    <property type="entry name" value="SusD-like_2"/>
    <property type="match status" value="1"/>
</dbReference>
<gene>
    <name evidence="1" type="ORF">HDF22_000267</name>
</gene>
<accession>A0A841J9A4</accession>
<dbReference type="InterPro" id="IPR041662">
    <property type="entry name" value="SusD-like_2"/>
</dbReference>
<proteinExistence type="predicted"/>